<evidence type="ECO:0000313" key="19">
    <source>
        <dbReference type="EnsemblPlants" id="KRH42376"/>
    </source>
</evidence>
<evidence type="ECO:0000256" key="6">
    <source>
        <dbReference type="ARBA" id="ARBA00022771"/>
    </source>
</evidence>
<dbReference type="CDD" id="cd18660">
    <property type="entry name" value="CD1_tandem"/>
    <property type="match status" value="1"/>
</dbReference>
<dbReference type="GO" id="GO:0005634">
    <property type="term" value="C:nucleus"/>
    <property type="evidence" value="ECO:0007669"/>
    <property type="project" value="UniProtKB-SubCell"/>
</dbReference>
<dbReference type="InterPro" id="IPR001965">
    <property type="entry name" value="Znf_PHD"/>
</dbReference>
<dbReference type="CDD" id="cd11660">
    <property type="entry name" value="SANT_TRF"/>
    <property type="match status" value="1"/>
</dbReference>
<dbReference type="CDD" id="cd18793">
    <property type="entry name" value="SF2_C_SNF"/>
    <property type="match status" value="1"/>
</dbReference>
<dbReference type="PANTHER" id="PTHR45623">
    <property type="entry name" value="CHROMODOMAIN-HELICASE-DNA-BINDING PROTEIN 3-RELATED-RELATED"/>
    <property type="match status" value="1"/>
</dbReference>
<dbReference type="CDD" id="cd18659">
    <property type="entry name" value="CD2_tandem"/>
    <property type="match status" value="1"/>
</dbReference>
<dbReference type="GO" id="GO:0008270">
    <property type="term" value="F:zinc ion binding"/>
    <property type="evidence" value="ECO:0007669"/>
    <property type="project" value="UniProtKB-KW"/>
</dbReference>
<dbReference type="PANTHER" id="PTHR45623:SF28">
    <property type="entry name" value="PROTEIN CHROMATIN REMODELING 4"/>
    <property type="match status" value="1"/>
</dbReference>
<dbReference type="InterPro" id="IPR009463">
    <property type="entry name" value="DUF1087"/>
</dbReference>
<evidence type="ECO:0000256" key="5">
    <source>
        <dbReference type="ARBA" id="ARBA00022741"/>
    </source>
</evidence>
<dbReference type="InterPro" id="IPR027417">
    <property type="entry name" value="P-loop_NTPase"/>
</dbReference>
<dbReference type="SUPFAM" id="SSF57903">
    <property type="entry name" value="FYVE/PHD zinc finger"/>
    <property type="match status" value="1"/>
</dbReference>
<dbReference type="SUPFAM" id="SSF54160">
    <property type="entry name" value="Chromo domain-like"/>
    <property type="match status" value="2"/>
</dbReference>
<keyword evidence="10" id="KW-0175">Coiled coil</keyword>
<feature type="region of interest" description="Disordered" evidence="13">
    <location>
        <begin position="1349"/>
        <end position="1412"/>
    </location>
</feature>
<dbReference type="Gene3D" id="3.30.40.10">
    <property type="entry name" value="Zinc/RING finger domain, C3HC4 (zinc finger)"/>
    <property type="match status" value="1"/>
</dbReference>
<evidence type="ECO:0000256" key="3">
    <source>
        <dbReference type="ARBA" id="ARBA00022723"/>
    </source>
</evidence>
<evidence type="ECO:0000313" key="20">
    <source>
        <dbReference type="Proteomes" id="UP000008827"/>
    </source>
</evidence>
<dbReference type="Gene3D" id="3.40.50.10810">
    <property type="entry name" value="Tandem AAA-ATPase domain"/>
    <property type="match status" value="1"/>
</dbReference>
<dbReference type="Proteomes" id="UP000008827">
    <property type="component" value="Chromosome 8"/>
</dbReference>
<feature type="region of interest" description="Disordered" evidence="13">
    <location>
        <begin position="1444"/>
        <end position="1463"/>
    </location>
</feature>
<accession>A0A0R0IQB3</accession>
<feature type="domain" description="PHD-type" evidence="15">
    <location>
        <begin position="80"/>
        <end position="127"/>
    </location>
</feature>
<evidence type="ECO:0000256" key="9">
    <source>
        <dbReference type="ARBA" id="ARBA00022840"/>
    </source>
</evidence>
<evidence type="ECO:0000256" key="1">
    <source>
        <dbReference type="ARBA" id="ARBA00004123"/>
    </source>
</evidence>
<comment type="similarity">
    <text evidence="2">Belongs to the SNF2/RAD54 helicase family.</text>
</comment>
<dbReference type="InterPro" id="IPR014001">
    <property type="entry name" value="Helicase_ATP-bd"/>
</dbReference>
<evidence type="ECO:0000256" key="13">
    <source>
        <dbReference type="SAM" id="MobiDB-lite"/>
    </source>
</evidence>
<dbReference type="PROSITE" id="PS51194">
    <property type="entry name" value="HELICASE_CTER"/>
    <property type="match status" value="1"/>
</dbReference>
<dbReference type="CDD" id="cd15532">
    <property type="entry name" value="PHD2_CHD_II"/>
    <property type="match status" value="1"/>
</dbReference>
<feature type="domain" description="Chromo" evidence="14">
    <location>
        <begin position="578"/>
        <end position="646"/>
    </location>
</feature>
<dbReference type="InterPro" id="IPR009057">
    <property type="entry name" value="Homeodomain-like_sf"/>
</dbReference>
<evidence type="ECO:0000256" key="4">
    <source>
        <dbReference type="ARBA" id="ARBA00022737"/>
    </source>
</evidence>
<gene>
    <name evidence="18" type="ORF">GLYMA_08G086100</name>
</gene>
<dbReference type="SMART" id="SM00298">
    <property type="entry name" value="CHROMO"/>
    <property type="match status" value="2"/>
</dbReference>
<dbReference type="PROSITE" id="PS51192">
    <property type="entry name" value="HELICASE_ATP_BIND_1"/>
    <property type="match status" value="1"/>
</dbReference>
<dbReference type="Pfam" id="PF00271">
    <property type="entry name" value="Helicase_C"/>
    <property type="match status" value="1"/>
</dbReference>
<evidence type="ECO:0000256" key="11">
    <source>
        <dbReference type="ARBA" id="ARBA00023242"/>
    </source>
</evidence>
<dbReference type="Gramene" id="KRH42376">
    <property type="protein sequence ID" value="KRH42376"/>
    <property type="gene ID" value="GLYMA_08G086100"/>
</dbReference>
<evidence type="ECO:0000259" key="15">
    <source>
        <dbReference type="PROSITE" id="PS50016"/>
    </source>
</evidence>
<feature type="region of interest" description="Disordered" evidence="13">
    <location>
        <begin position="563"/>
        <end position="588"/>
    </location>
</feature>
<keyword evidence="20" id="KW-1185">Reference proteome</keyword>
<dbReference type="SMART" id="SM00249">
    <property type="entry name" value="PHD"/>
    <property type="match status" value="1"/>
</dbReference>
<feature type="region of interest" description="Disordered" evidence="13">
    <location>
        <begin position="1964"/>
        <end position="2031"/>
    </location>
</feature>
<keyword evidence="9" id="KW-0067">ATP-binding</keyword>
<dbReference type="InterPro" id="IPR000330">
    <property type="entry name" value="SNF2_N"/>
</dbReference>
<dbReference type="GO" id="GO:0016787">
    <property type="term" value="F:hydrolase activity"/>
    <property type="evidence" value="ECO:0007669"/>
    <property type="project" value="UniProtKB-KW"/>
</dbReference>
<protein>
    <recommendedName>
        <fullName evidence="21">Protein CHROMATIN REMODELING 4</fullName>
    </recommendedName>
</protein>
<dbReference type="EMBL" id="CM000841">
    <property type="protein sequence ID" value="KRH42376.1"/>
    <property type="molecule type" value="Genomic_DNA"/>
</dbReference>
<feature type="compositionally biased region" description="Basic residues" evidence="13">
    <location>
        <begin position="2093"/>
        <end position="2106"/>
    </location>
</feature>
<feature type="region of interest" description="Disordered" evidence="13">
    <location>
        <begin position="1295"/>
        <end position="1333"/>
    </location>
</feature>
<dbReference type="PROSITE" id="PS50016">
    <property type="entry name" value="ZF_PHD_2"/>
    <property type="match status" value="1"/>
</dbReference>
<dbReference type="PROSITE" id="PS50013">
    <property type="entry name" value="CHROMO_2"/>
    <property type="match status" value="2"/>
</dbReference>
<name>A0A0R0IQB3_SOYBN</name>
<dbReference type="InterPro" id="IPR049730">
    <property type="entry name" value="SNF2/RAD54-like_C"/>
</dbReference>
<comment type="subcellular location">
    <subcellularLocation>
        <location evidence="1">Nucleus</location>
    </subcellularLocation>
</comment>
<dbReference type="InterPro" id="IPR019786">
    <property type="entry name" value="Zinc_finger_PHD-type_CS"/>
</dbReference>
<feature type="compositionally biased region" description="Polar residues" evidence="13">
    <location>
        <begin position="1998"/>
        <end position="2011"/>
    </location>
</feature>
<reference evidence="19" key="2">
    <citation type="submission" date="2018-02" db="UniProtKB">
        <authorList>
            <consortium name="EnsemblPlants"/>
        </authorList>
    </citation>
    <scope>IDENTIFICATION</scope>
    <source>
        <strain evidence="19">Williams 82</strain>
    </source>
</reference>
<dbReference type="Gene3D" id="3.40.50.300">
    <property type="entry name" value="P-loop containing nucleotide triphosphate hydrolases"/>
    <property type="match status" value="1"/>
</dbReference>
<dbReference type="InterPro" id="IPR001650">
    <property type="entry name" value="Helicase_C-like"/>
</dbReference>
<feature type="region of interest" description="Disordered" evidence="13">
    <location>
        <begin position="297"/>
        <end position="378"/>
    </location>
</feature>
<dbReference type="InterPro" id="IPR016197">
    <property type="entry name" value="Chromo-like_dom_sf"/>
</dbReference>
<feature type="region of interest" description="Disordered" evidence="13">
    <location>
        <begin position="2071"/>
        <end position="2125"/>
    </location>
</feature>
<dbReference type="Pfam" id="PF00176">
    <property type="entry name" value="SNF2-rel_dom"/>
    <property type="match status" value="2"/>
</dbReference>
<feature type="compositionally biased region" description="Pro residues" evidence="13">
    <location>
        <begin position="2073"/>
        <end position="2087"/>
    </location>
</feature>
<keyword evidence="6 12" id="KW-0863">Zinc-finger</keyword>
<feature type="domain" description="Helicase C-terminal" evidence="17">
    <location>
        <begin position="1033"/>
        <end position="1192"/>
    </location>
</feature>
<dbReference type="GO" id="GO:0005524">
    <property type="term" value="F:ATP binding"/>
    <property type="evidence" value="ECO:0007669"/>
    <property type="project" value="UniProtKB-KW"/>
</dbReference>
<evidence type="ECO:0000256" key="12">
    <source>
        <dbReference type="PROSITE-ProRule" id="PRU00146"/>
    </source>
</evidence>
<dbReference type="InterPro" id="IPR019787">
    <property type="entry name" value="Znf_PHD-finger"/>
</dbReference>
<dbReference type="SMART" id="SM01147">
    <property type="entry name" value="DUF1087"/>
    <property type="match status" value="1"/>
</dbReference>
<dbReference type="Pfam" id="PF00385">
    <property type="entry name" value="Chromo"/>
    <property type="match status" value="2"/>
</dbReference>
<dbReference type="EnsemblPlants" id="KRH42376">
    <property type="protein sequence ID" value="KRH42376"/>
    <property type="gene ID" value="GLYMA_08G086100"/>
</dbReference>
<keyword evidence="3" id="KW-0479">Metal-binding</keyword>
<evidence type="ECO:0000259" key="17">
    <source>
        <dbReference type="PROSITE" id="PS51194"/>
    </source>
</evidence>
<sequence length="2125" mass="236886">MKENKSSAPKMLNRNWVLKRKRRKLPLGLDQSSGKEQSNGKEENSLTSESSRNASAKRVLKTEVATGQISSKKKGNDGYYYECVICDVGGNLLCCDSCPRTYHLQCLDPPLKRIPNGKWQCPSCFEGKDQLMPKNHLDPISKRARTKIVTTKSKDQVSSLNLEKVFGTKLVSKKRSSSKGKPISSMGVQFFGKKLLSSPADETCSDKPIDPSPESLMEGTSPGVDADEKKLSLSPNEYPVDRKSTSPAKEDEPLSKIASLEAIDEQLESKTDLTCSKISSRKTLVLAIAASGEEVRKRKNKVVNDNTSQKKRKAEKGKKIVNPSSIKSKSGNNKVHKKQKSITHSISASVSKEDVGNKNSSAQQKDEKISQLMKDTPSEVDKAWSRMDKTLLHEDSAIAESLQVDRVLGCRIQGENANSSRNLSLNVAGDSPSGDLVISENQSRLLDDNSACANDLDVESTENHIEDCQNVKSSDEEGILKNTDRLERIHVYRRSITKESKKGNPVDSLSKATDDLGPCDGDGKDQDDSAVSAEQLEKPTDKVETEEIINVALRSEDNSEIPKNCEIQLSPEAKQKERNAEKGMSGSIDDKAQDAIIAECAGPNGEQVFYEFLVKWVGKSHIHNSWISESQLKVLAKRKLENYKAKYGMTIINICEERWKQPQRVLALRTSKHGTSEAFIKWTGLPYDECTWESLDEPVLQISSHLITLFNKLETLTLERDSSKENSTRKSNDHQNDIFNLTEQPEDLKGGSLFPHQLEALNWLRKCWYKSKNVILADEMGLGKTVSACAFISSLYFEFKVSLPCLVLVPLSTMPNWLAEFELWAPNVNVVEYHGCAKARAIIRQYEWHANDPSGLNKKTEAYKFNVLLTTYEMVLADSSHLRGVPWEVLVVDEGHRLKNSESKLFSLLNTFSFQHRVLLTEKVDELKKLVAPHMLRRLKKDAMQNIPPKTERMVPVELSSIQAEYYRAMLTKNYQVLRNIGKGVAQQSMLNIVMQLRKVCNHPYLIPGTEPESGSVEFLHEMRIKASAKLTLLHSMLKILHREGHRVLIFSQMTKLLDILEDYLNIEFGSKTYERVDGSVSVADRQTAIARFNQDKSRFVFLLSTRSCGLGINLATADTVIIYDSDFNPHADIQAMNRAHRIGQSNRLLVYRLVVRASVEERILQLAKKKLMLDQLFVNKSGSQKEVEDILKWGTEELFNDSPGLNGKDMSENNNSSKDEAVADIEHKHRKRTGGLGDVYKDKCTDSSSKILWDENAILKLLDRSNLQDGSTDNAEGDSENDMLGSVKALEWNDEPTEEHVVGESPPHGTDDVSTQNSEKKEDNAVNGNEENEWDKLLRVRWEKYQSEEEAALGRGKRQRKAVSYREVYAPHPSETMSESGGEEEKEPEPEPEREYTPAGRALKAKYGKLRARQKERLARIKAIKESNPAEGFPGNELLSHSPAIAKGGDPVAGPMHSDQEGPSINLEDRQLSEAKNSNTDSFSRINKLSKHKMTSHFDASVSNLGRSLPDIFLPSHPKVGLSMTNSMPTNNLLPVLGLCAPNANQIESSESNISKLNWRHRHGSRQEFPFSLAPCSGTSMDAEVRSKEVAANTKLADASTENLQPSFKNSIPDNSLTFVPFPPCVQGKESDAFENSGARFSHFQEKMALPNLPFDERLLARFPLTTKSMPNSHLDLLPSLSIGGRLESLNGSMQDLPTMPVLPNFKIPPEDLFRYNQQDRDAPPTLGLGQRPTTFSSFPENHRKVLENIMMRTGSGSSNLLKKKSKSDGWSEDELDSLWIGVRRHGRGNWDAMLRDPKLKFSKYKTSEDLSVRWEEEQVKVFQGPPFPAQRSSKTMKSTKSAHFPISDGMMERALHGSKFLLPPKFQNHLTDMKLGIGDSASSLSHFSTLDRPSLQNDHFVPLPSWSYDKNRSKFPEGASAETSDRPGTSSVLTERPFLLNSFGTSTLGSLGLNCSGSIDAHQKEDDQGSSKRGKLPVLLDGSSNDVRHNPINVGNGESTSSGLLSNPTRPDLLHSKGEEVGGSSTLKDKLPHWLREAVSSPAKLPDPELPPTVSAIAQSVRLLYGEDKPTIPPFVIPGPPPSLPKDPRSSVKKKKKRRSHKISRSLPDFAGNQRGFAQQPPC</sequence>
<dbReference type="SUPFAM" id="SSF46689">
    <property type="entry name" value="Homeodomain-like"/>
    <property type="match status" value="1"/>
</dbReference>
<evidence type="ECO:0000256" key="8">
    <source>
        <dbReference type="ARBA" id="ARBA00022833"/>
    </source>
</evidence>
<keyword evidence="4" id="KW-0677">Repeat</keyword>
<feature type="compositionally biased region" description="Polar residues" evidence="13">
    <location>
        <begin position="322"/>
        <end position="333"/>
    </location>
</feature>
<feature type="compositionally biased region" description="Basic and acidic residues" evidence="13">
    <location>
        <begin position="1218"/>
        <end position="1228"/>
    </location>
</feature>
<dbReference type="FunFam" id="3.40.50.300:FF:000607">
    <property type="entry name" value="chromodomain-helicase-DNA-binding protein 1-like isoform X1"/>
    <property type="match status" value="1"/>
</dbReference>
<reference evidence="18 19" key="1">
    <citation type="journal article" date="2010" name="Nature">
        <title>Genome sequence of the palaeopolyploid soybean.</title>
        <authorList>
            <person name="Schmutz J."/>
            <person name="Cannon S.B."/>
            <person name="Schlueter J."/>
            <person name="Ma J."/>
            <person name="Mitros T."/>
            <person name="Nelson W."/>
            <person name="Hyten D.L."/>
            <person name="Song Q."/>
            <person name="Thelen J.J."/>
            <person name="Cheng J."/>
            <person name="Xu D."/>
            <person name="Hellsten U."/>
            <person name="May G.D."/>
            <person name="Yu Y."/>
            <person name="Sakurai T."/>
            <person name="Umezawa T."/>
            <person name="Bhattacharyya M.K."/>
            <person name="Sandhu D."/>
            <person name="Valliyodan B."/>
            <person name="Lindquist E."/>
            <person name="Peto M."/>
            <person name="Grant D."/>
            <person name="Shu S."/>
            <person name="Goodstein D."/>
            <person name="Barry K."/>
            <person name="Futrell-Griggs M."/>
            <person name="Abernathy B."/>
            <person name="Du J."/>
            <person name="Tian Z."/>
            <person name="Zhu L."/>
            <person name="Gill N."/>
            <person name="Joshi T."/>
            <person name="Libault M."/>
            <person name="Sethuraman A."/>
            <person name="Zhang X.-C."/>
            <person name="Shinozaki K."/>
            <person name="Nguyen H.T."/>
            <person name="Wing R.A."/>
            <person name="Cregan P."/>
            <person name="Specht J."/>
            <person name="Grimwood J."/>
            <person name="Rokhsar D."/>
            <person name="Stacey G."/>
            <person name="Shoemaker R.C."/>
            <person name="Jackson S.A."/>
        </authorList>
    </citation>
    <scope>NUCLEOTIDE SEQUENCE</scope>
    <source>
        <strain evidence="19">cv. Williams 82</strain>
        <tissue evidence="18">Callus</tissue>
    </source>
</reference>
<dbReference type="Pfam" id="PF06465">
    <property type="entry name" value="DUF1087"/>
    <property type="match status" value="1"/>
</dbReference>
<dbReference type="Pfam" id="PF00628">
    <property type="entry name" value="PHD"/>
    <property type="match status" value="1"/>
</dbReference>
<keyword evidence="8" id="KW-0862">Zinc</keyword>
<evidence type="ECO:0000256" key="7">
    <source>
        <dbReference type="ARBA" id="ARBA00022801"/>
    </source>
</evidence>
<dbReference type="PROSITE" id="PS01359">
    <property type="entry name" value="ZF_PHD_1"/>
    <property type="match status" value="1"/>
</dbReference>
<feature type="compositionally biased region" description="Basic and acidic residues" evidence="13">
    <location>
        <begin position="535"/>
        <end position="544"/>
    </location>
</feature>
<evidence type="ECO:0000313" key="18">
    <source>
        <dbReference type="EMBL" id="KRH42376.1"/>
    </source>
</evidence>
<feature type="region of interest" description="Disordered" evidence="13">
    <location>
        <begin position="1203"/>
        <end position="1241"/>
    </location>
</feature>
<feature type="region of interest" description="Disordered" evidence="13">
    <location>
        <begin position="199"/>
        <end position="255"/>
    </location>
</feature>
<reference evidence="18" key="3">
    <citation type="submission" date="2018-07" db="EMBL/GenBank/DDBJ databases">
        <title>WGS assembly of Glycine max.</title>
        <authorList>
            <person name="Schmutz J."/>
            <person name="Cannon S."/>
            <person name="Schlueter J."/>
            <person name="Ma J."/>
            <person name="Mitros T."/>
            <person name="Nelson W."/>
            <person name="Hyten D."/>
            <person name="Song Q."/>
            <person name="Thelen J."/>
            <person name="Cheng J."/>
            <person name="Xu D."/>
            <person name="Hellsten U."/>
            <person name="May G."/>
            <person name="Yu Y."/>
            <person name="Sakurai T."/>
            <person name="Umezawa T."/>
            <person name="Bhattacharyya M."/>
            <person name="Sandhu D."/>
            <person name="Valliyodan B."/>
            <person name="Lindquist E."/>
            <person name="Peto M."/>
            <person name="Grant D."/>
            <person name="Shu S."/>
            <person name="Goodstein D."/>
            <person name="Barry K."/>
            <person name="Futrell-Griggs M."/>
            <person name="Abernathy B."/>
            <person name="Du J."/>
            <person name="Tian Z."/>
            <person name="Zhu L."/>
            <person name="Gill N."/>
            <person name="Joshi T."/>
            <person name="Libault M."/>
            <person name="Sethuraman A."/>
            <person name="Zhang X."/>
            <person name="Shinozaki K."/>
            <person name="Nguyen H."/>
            <person name="Wing R."/>
            <person name="Cregan P."/>
            <person name="Specht J."/>
            <person name="Grimwood J."/>
            <person name="Rokhsar D."/>
            <person name="Stacey G."/>
            <person name="Shoemaker R."/>
            <person name="Jackson S."/>
        </authorList>
    </citation>
    <scope>NUCLEOTIDE SEQUENCE</scope>
    <source>
        <tissue evidence="18">Callus</tissue>
    </source>
</reference>
<feature type="compositionally biased region" description="Polar residues" evidence="13">
    <location>
        <begin position="45"/>
        <end position="54"/>
    </location>
</feature>
<feature type="region of interest" description="Disordered" evidence="13">
    <location>
        <begin position="1"/>
        <end position="59"/>
    </location>
</feature>
<dbReference type="InterPro" id="IPR013083">
    <property type="entry name" value="Znf_RING/FYVE/PHD"/>
</dbReference>
<keyword evidence="5" id="KW-0547">Nucleotide-binding</keyword>
<keyword evidence="7" id="KW-0378">Hydrolase</keyword>
<dbReference type="SMART" id="SM00487">
    <property type="entry name" value="DEXDc"/>
    <property type="match status" value="1"/>
</dbReference>
<dbReference type="ExpressionAtlas" id="A0A0R0IQB3">
    <property type="expression patterns" value="baseline and differential"/>
</dbReference>
<evidence type="ECO:0000256" key="10">
    <source>
        <dbReference type="ARBA" id="ARBA00023054"/>
    </source>
</evidence>
<evidence type="ECO:0000259" key="16">
    <source>
        <dbReference type="PROSITE" id="PS51192"/>
    </source>
</evidence>
<dbReference type="InterPro" id="IPR011011">
    <property type="entry name" value="Znf_FYVE_PHD"/>
</dbReference>
<keyword evidence="11" id="KW-0539">Nucleus</keyword>
<dbReference type="SMART" id="SM00490">
    <property type="entry name" value="HELICc"/>
    <property type="match status" value="1"/>
</dbReference>
<feature type="domain" description="Helicase ATP-binding" evidence="16">
    <location>
        <begin position="765"/>
        <end position="942"/>
    </location>
</feature>
<evidence type="ECO:0000256" key="2">
    <source>
        <dbReference type="ARBA" id="ARBA00007025"/>
    </source>
</evidence>
<proteinExistence type="inferred from homology"/>
<dbReference type="SUPFAM" id="SSF52540">
    <property type="entry name" value="P-loop containing nucleoside triphosphate hydrolases"/>
    <property type="match status" value="2"/>
</dbReference>
<feature type="region of interest" description="Disordered" evidence="13">
    <location>
        <begin position="497"/>
        <end position="544"/>
    </location>
</feature>
<evidence type="ECO:0008006" key="21">
    <source>
        <dbReference type="Google" id="ProtNLM"/>
    </source>
</evidence>
<dbReference type="InterPro" id="IPR023780">
    <property type="entry name" value="Chromo_domain"/>
</dbReference>
<evidence type="ECO:0000259" key="14">
    <source>
        <dbReference type="PROSITE" id="PS50013"/>
    </source>
</evidence>
<organism evidence="18">
    <name type="scientific">Glycine max</name>
    <name type="common">Soybean</name>
    <name type="synonym">Glycine hispida</name>
    <dbReference type="NCBI Taxonomy" id="3847"/>
    <lineage>
        <taxon>Eukaryota</taxon>
        <taxon>Viridiplantae</taxon>
        <taxon>Streptophyta</taxon>
        <taxon>Embryophyta</taxon>
        <taxon>Tracheophyta</taxon>
        <taxon>Spermatophyta</taxon>
        <taxon>Magnoliopsida</taxon>
        <taxon>eudicotyledons</taxon>
        <taxon>Gunneridae</taxon>
        <taxon>Pentapetalae</taxon>
        <taxon>rosids</taxon>
        <taxon>fabids</taxon>
        <taxon>Fabales</taxon>
        <taxon>Fabaceae</taxon>
        <taxon>Papilionoideae</taxon>
        <taxon>50 kb inversion clade</taxon>
        <taxon>NPAAA clade</taxon>
        <taxon>indigoferoid/millettioid clade</taxon>
        <taxon>Phaseoleae</taxon>
        <taxon>Glycine</taxon>
        <taxon>Glycine subgen. Soja</taxon>
    </lineage>
</organism>
<dbReference type="Gene3D" id="1.10.10.60">
    <property type="entry name" value="Homeodomain-like"/>
    <property type="match status" value="1"/>
</dbReference>
<feature type="domain" description="Chromo" evidence="14">
    <location>
        <begin position="660"/>
        <end position="722"/>
    </location>
</feature>
<dbReference type="Gene3D" id="2.40.50.40">
    <property type="match status" value="2"/>
</dbReference>
<dbReference type="InterPro" id="IPR000953">
    <property type="entry name" value="Chromo/chromo_shadow_dom"/>
</dbReference>
<dbReference type="InterPro" id="IPR038718">
    <property type="entry name" value="SNF2-like_sf"/>
</dbReference>
<feature type="compositionally biased region" description="Basic and acidic residues" evidence="13">
    <location>
        <begin position="239"/>
        <end position="254"/>
    </location>
</feature>